<dbReference type="EC" id="1.3.1.12" evidence="3"/>
<dbReference type="SUPFAM" id="SSF51735">
    <property type="entry name" value="NAD(P)-binding Rossmann-fold domains"/>
    <property type="match status" value="1"/>
</dbReference>
<dbReference type="SUPFAM" id="SSF55021">
    <property type="entry name" value="ACT-like"/>
    <property type="match status" value="1"/>
</dbReference>
<keyword evidence="13" id="KW-1185">Reference proteome</keyword>
<keyword evidence="9" id="KW-0057">Aromatic amino acid biosynthesis</keyword>
<dbReference type="Proteomes" id="UP000036923">
    <property type="component" value="Unassembled WGS sequence"/>
</dbReference>
<dbReference type="EMBL" id="LGTC01000001">
    <property type="protein sequence ID" value="KNY27477.1"/>
    <property type="molecule type" value="Genomic_DNA"/>
</dbReference>
<dbReference type="GO" id="GO:0070403">
    <property type="term" value="F:NAD+ binding"/>
    <property type="evidence" value="ECO:0007669"/>
    <property type="project" value="InterPro"/>
</dbReference>
<dbReference type="PANTHER" id="PTHR21363">
    <property type="entry name" value="PREPHENATE DEHYDROGENASE"/>
    <property type="match status" value="1"/>
</dbReference>
<feature type="domain" description="Prephenate/arogenate dehydrogenase" evidence="11">
    <location>
        <begin position="4"/>
        <end position="291"/>
    </location>
</feature>
<evidence type="ECO:0000313" key="12">
    <source>
        <dbReference type="EMBL" id="KNY27477.1"/>
    </source>
</evidence>
<dbReference type="GO" id="GO:0004665">
    <property type="term" value="F:prephenate dehydrogenase (NADP+) activity"/>
    <property type="evidence" value="ECO:0007669"/>
    <property type="project" value="InterPro"/>
</dbReference>
<comment type="catalytic activity">
    <reaction evidence="10">
        <text>prephenate + NAD(+) = 3-(4-hydroxyphenyl)pyruvate + CO2 + NADH</text>
        <dbReference type="Rhea" id="RHEA:13869"/>
        <dbReference type="ChEBI" id="CHEBI:16526"/>
        <dbReference type="ChEBI" id="CHEBI:29934"/>
        <dbReference type="ChEBI" id="CHEBI:36242"/>
        <dbReference type="ChEBI" id="CHEBI:57540"/>
        <dbReference type="ChEBI" id="CHEBI:57945"/>
        <dbReference type="EC" id="1.3.1.12"/>
    </reaction>
</comment>
<evidence type="ECO:0000256" key="2">
    <source>
        <dbReference type="ARBA" id="ARBA00007964"/>
    </source>
</evidence>
<keyword evidence="6" id="KW-0028">Amino-acid biosynthesis</keyword>
<dbReference type="InterPro" id="IPR046826">
    <property type="entry name" value="PDH_N"/>
</dbReference>
<accession>A0A0L6JQ21</accession>
<evidence type="ECO:0000256" key="4">
    <source>
        <dbReference type="ARBA" id="ARBA00016891"/>
    </source>
</evidence>
<evidence type="ECO:0000256" key="5">
    <source>
        <dbReference type="ARBA" id="ARBA00022498"/>
    </source>
</evidence>
<dbReference type="PATRIC" id="fig|398512.5.peg.2880"/>
<dbReference type="AlphaFoldDB" id="A0A0L6JQ21"/>
<evidence type="ECO:0000256" key="7">
    <source>
        <dbReference type="ARBA" id="ARBA00023002"/>
    </source>
</evidence>
<dbReference type="InterPro" id="IPR045865">
    <property type="entry name" value="ACT-like_dom_sf"/>
</dbReference>
<dbReference type="Pfam" id="PF20463">
    <property type="entry name" value="PDH_C"/>
    <property type="match status" value="1"/>
</dbReference>
<dbReference type="SUPFAM" id="SSF48179">
    <property type="entry name" value="6-phosphogluconate dehydrogenase C-terminal domain-like"/>
    <property type="match status" value="1"/>
</dbReference>
<dbReference type="OrthoDB" id="9802008at2"/>
<evidence type="ECO:0000256" key="8">
    <source>
        <dbReference type="ARBA" id="ARBA00023027"/>
    </source>
</evidence>
<dbReference type="FunFam" id="1.10.3660.10:FF:000003">
    <property type="entry name" value="Prephenate dehydrogenase"/>
    <property type="match status" value="1"/>
</dbReference>
<dbReference type="RefSeq" id="WP_036944047.1">
    <property type="nucleotide sequence ID" value="NZ_JQKC01000025.1"/>
</dbReference>
<dbReference type="PANTHER" id="PTHR21363:SF0">
    <property type="entry name" value="PREPHENATE DEHYDROGENASE [NADP(+)]"/>
    <property type="match status" value="1"/>
</dbReference>
<proteinExistence type="inferred from homology"/>
<evidence type="ECO:0000313" key="13">
    <source>
        <dbReference type="Proteomes" id="UP000036923"/>
    </source>
</evidence>
<reference evidence="13" key="1">
    <citation type="submission" date="2015-07" db="EMBL/GenBank/DDBJ databases">
        <title>Near-Complete Genome Sequence of the Cellulolytic Bacterium Bacteroides (Pseudobacteroides) cellulosolvens ATCC 35603.</title>
        <authorList>
            <person name="Dassa B."/>
            <person name="Utturkar S.M."/>
            <person name="Klingeman D.M."/>
            <person name="Hurt R.A."/>
            <person name="Keller M."/>
            <person name="Xu J."/>
            <person name="Reddy Y.H.K."/>
            <person name="Borovok I."/>
            <person name="Grinberg I.R."/>
            <person name="Lamed R."/>
            <person name="Zhivin O."/>
            <person name="Bayer E.A."/>
            <person name="Brown S.D."/>
        </authorList>
    </citation>
    <scope>NUCLEOTIDE SEQUENCE [LARGE SCALE GENOMIC DNA]</scope>
    <source>
        <strain evidence="13">DSM 2933</strain>
    </source>
</reference>
<organism evidence="12 13">
    <name type="scientific">Pseudobacteroides cellulosolvens ATCC 35603 = DSM 2933</name>
    <dbReference type="NCBI Taxonomy" id="398512"/>
    <lineage>
        <taxon>Bacteria</taxon>
        <taxon>Bacillati</taxon>
        <taxon>Bacillota</taxon>
        <taxon>Clostridia</taxon>
        <taxon>Eubacteriales</taxon>
        <taxon>Oscillospiraceae</taxon>
        <taxon>Pseudobacteroides</taxon>
    </lineage>
</organism>
<dbReference type="InterPro" id="IPR003099">
    <property type="entry name" value="Prephen_DH"/>
</dbReference>
<comment type="pathway">
    <text evidence="1">Amino-acid biosynthesis; L-tyrosine biosynthesis; (4-hydroxyphenyl)pyruvate from prephenate (NAD(+) route): step 1/1.</text>
</comment>
<sequence>MVDKKVTIIGLGLIGGSLARALKERVGITDITAINRSSRSIDAALKDRTISRGSSELNQHVYDSDIIFICTPVRRAIEYIELLKEKIKPDCILTDVGSTKSEIISYINKMDNPPLFIGGHPMAGSENTGYEAGFTHLFENAFYVLTPSKTTTDYSMNLMTGIVEKIGAIPVKIRADEHDKATGCISHVPHIIASTLVNMVRFMDSEDGKMKLLAAGGFKDITRIASSSPEMWENIVLSNKEQIGGILDFYVEILKKFKTSMENDDSQAILEFFKSAKDYRDTFSSHKRGLFTPEYDILVDIIDEPGILGEIATLLGHNKINIKNMNVLNNREFQQGCLKVTLPDPESLDVAHKVLIENGYKATCI</sequence>
<evidence type="ECO:0000256" key="9">
    <source>
        <dbReference type="ARBA" id="ARBA00023141"/>
    </source>
</evidence>
<dbReference type="InterPro" id="IPR036291">
    <property type="entry name" value="NAD(P)-bd_dom_sf"/>
</dbReference>
<keyword evidence="8" id="KW-0520">NAD</keyword>
<protein>
    <recommendedName>
        <fullName evidence="4">Prephenate dehydrogenase</fullName>
        <ecNumber evidence="3">1.3.1.12</ecNumber>
    </recommendedName>
</protein>
<dbReference type="Gene3D" id="3.30.70.260">
    <property type="match status" value="1"/>
</dbReference>
<name>A0A0L6JQ21_9FIRM</name>
<dbReference type="STRING" id="398512.Bccel_2748"/>
<dbReference type="Pfam" id="PF02153">
    <property type="entry name" value="PDH_N"/>
    <property type="match status" value="1"/>
</dbReference>
<dbReference type="InterPro" id="IPR008927">
    <property type="entry name" value="6-PGluconate_DH-like_C_sf"/>
</dbReference>
<dbReference type="GO" id="GO:0006571">
    <property type="term" value="P:tyrosine biosynthetic process"/>
    <property type="evidence" value="ECO:0007669"/>
    <property type="project" value="UniProtKB-KW"/>
</dbReference>
<dbReference type="FunFam" id="3.40.50.720:FF:000208">
    <property type="entry name" value="Prephenate dehydrogenase"/>
    <property type="match status" value="1"/>
</dbReference>
<keyword evidence="7 12" id="KW-0560">Oxidoreductase</keyword>
<dbReference type="Gene3D" id="3.40.50.720">
    <property type="entry name" value="NAD(P)-binding Rossmann-like Domain"/>
    <property type="match status" value="1"/>
</dbReference>
<evidence type="ECO:0000256" key="3">
    <source>
        <dbReference type="ARBA" id="ARBA00012068"/>
    </source>
</evidence>
<evidence type="ECO:0000259" key="11">
    <source>
        <dbReference type="PROSITE" id="PS51176"/>
    </source>
</evidence>
<gene>
    <name evidence="12" type="ORF">Bccel_2748</name>
</gene>
<evidence type="ECO:0000256" key="10">
    <source>
        <dbReference type="ARBA" id="ARBA00049260"/>
    </source>
</evidence>
<dbReference type="eggNOG" id="COG0287">
    <property type="taxonomic scope" value="Bacteria"/>
</dbReference>
<dbReference type="PROSITE" id="PS51176">
    <property type="entry name" value="PDH_ADH"/>
    <property type="match status" value="1"/>
</dbReference>
<keyword evidence="5" id="KW-0827">Tyrosine biosynthesis</keyword>
<comment type="similarity">
    <text evidence="2">Belongs to the prephenate/arogenate dehydrogenase family.</text>
</comment>
<dbReference type="InterPro" id="IPR046825">
    <property type="entry name" value="PDH_C"/>
</dbReference>
<dbReference type="InterPro" id="IPR050812">
    <property type="entry name" value="Preph/Arog_dehydrog"/>
</dbReference>
<comment type="caution">
    <text evidence="12">The sequence shown here is derived from an EMBL/GenBank/DDBJ whole genome shotgun (WGS) entry which is preliminary data.</text>
</comment>
<dbReference type="Gene3D" id="1.10.3660.10">
    <property type="entry name" value="6-phosphogluconate dehydrogenase C-terminal like domain"/>
    <property type="match status" value="1"/>
</dbReference>
<evidence type="ECO:0000256" key="1">
    <source>
        <dbReference type="ARBA" id="ARBA00005067"/>
    </source>
</evidence>
<dbReference type="GO" id="GO:0008977">
    <property type="term" value="F:prephenate dehydrogenase (NAD+) activity"/>
    <property type="evidence" value="ECO:0007669"/>
    <property type="project" value="UniProtKB-EC"/>
</dbReference>
<evidence type="ECO:0000256" key="6">
    <source>
        <dbReference type="ARBA" id="ARBA00022605"/>
    </source>
</evidence>